<organism evidence="3 4">
    <name type="scientific">Trichomonas vaginalis (strain ATCC PRA-98 / G3)</name>
    <dbReference type="NCBI Taxonomy" id="412133"/>
    <lineage>
        <taxon>Eukaryota</taxon>
        <taxon>Metamonada</taxon>
        <taxon>Parabasalia</taxon>
        <taxon>Trichomonadida</taxon>
        <taxon>Trichomonadidae</taxon>
        <taxon>Trichomonas</taxon>
    </lineage>
</organism>
<dbReference type="GO" id="GO:0006364">
    <property type="term" value="P:rRNA processing"/>
    <property type="evidence" value="ECO:0007669"/>
    <property type="project" value="InterPro"/>
</dbReference>
<keyword evidence="4" id="KW-1185">Reference proteome</keyword>
<dbReference type="STRING" id="5722.A2DLU5"/>
<dbReference type="InParanoid" id="A2DLU5"/>
<feature type="region of interest" description="Disordered" evidence="1">
    <location>
        <begin position="295"/>
        <end position="353"/>
    </location>
</feature>
<dbReference type="PANTHER" id="PTHR12202">
    <property type="entry name" value="ESF1 HOMOLOG"/>
    <property type="match status" value="1"/>
</dbReference>
<evidence type="ECO:0000256" key="1">
    <source>
        <dbReference type="SAM" id="MobiDB-lite"/>
    </source>
</evidence>
<dbReference type="OMA" id="CREMAVE"/>
<reference evidence="3" key="1">
    <citation type="submission" date="2006-10" db="EMBL/GenBank/DDBJ databases">
        <authorList>
            <person name="Amadeo P."/>
            <person name="Zhao Q."/>
            <person name="Wortman J."/>
            <person name="Fraser-Liggett C."/>
            <person name="Carlton J."/>
        </authorList>
    </citation>
    <scope>NUCLEOTIDE SEQUENCE</scope>
    <source>
        <strain evidence="3">G3</strain>
    </source>
</reference>
<name>A2DLU5_TRIV3</name>
<dbReference type="EMBL" id="DS113217">
    <property type="protein sequence ID" value="EAY18548.1"/>
    <property type="molecule type" value="Genomic_DNA"/>
</dbReference>
<feature type="compositionally biased region" description="Basic residues" evidence="1">
    <location>
        <begin position="389"/>
        <end position="398"/>
    </location>
</feature>
<dbReference type="KEGG" id="tva:5464070"/>
<dbReference type="VEuPathDB" id="TrichDB:TVAGG3_1012070"/>
<gene>
    <name evidence="3" type="ORF">TVAG_462330</name>
</gene>
<evidence type="ECO:0000259" key="2">
    <source>
        <dbReference type="Pfam" id="PF25121"/>
    </source>
</evidence>
<dbReference type="Pfam" id="PF25121">
    <property type="entry name" value="RRM_ESF1"/>
    <property type="match status" value="1"/>
</dbReference>
<dbReference type="PANTHER" id="PTHR12202:SF0">
    <property type="entry name" value="ESF1 HOMOLOG"/>
    <property type="match status" value="1"/>
</dbReference>
<reference evidence="3" key="2">
    <citation type="journal article" date="2007" name="Science">
        <title>Draft genome sequence of the sexually transmitted pathogen Trichomonas vaginalis.</title>
        <authorList>
            <person name="Carlton J.M."/>
            <person name="Hirt R.P."/>
            <person name="Silva J.C."/>
            <person name="Delcher A.L."/>
            <person name="Schatz M."/>
            <person name="Zhao Q."/>
            <person name="Wortman J.R."/>
            <person name="Bidwell S.L."/>
            <person name="Alsmark U.C.M."/>
            <person name="Besteiro S."/>
            <person name="Sicheritz-Ponten T."/>
            <person name="Noel C.J."/>
            <person name="Dacks J.B."/>
            <person name="Foster P.G."/>
            <person name="Simillion C."/>
            <person name="Van de Peer Y."/>
            <person name="Miranda-Saavedra D."/>
            <person name="Barton G.J."/>
            <person name="Westrop G.D."/>
            <person name="Mueller S."/>
            <person name="Dessi D."/>
            <person name="Fiori P.L."/>
            <person name="Ren Q."/>
            <person name="Paulsen I."/>
            <person name="Zhang H."/>
            <person name="Bastida-Corcuera F.D."/>
            <person name="Simoes-Barbosa A."/>
            <person name="Brown M.T."/>
            <person name="Hayes R.D."/>
            <person name="Mukherjee M."/>
            <person name="Okumura C.Y."/>
            <person name="Schneider R."/>
            <person name="Smith A.J."/>
            <person name="Vanacova S."/>
            <person name="Villalvazo M."/>
            <person name="Haas B.J."/>
            <person name="Pertea M."/>
            <person name="Feldblyum T.V."/>
            <person name="Utterback T.R."/>
            <person name="Shu C.L."/>
            <person name="Osoegawa K."/>
            <person name="de Jong P.J."/>
            <person name="Hrdy I."/>
            <person name="Horvathova L."/>
            <person name="Zubacova Z."/>
            <person name="Dolezal P."/>
            <person name="Malik S.B."/>
            <person name="Logsdon J.M. Jr."/>
            <person name="Henze K."/>
            <person name="Gupta A."/>
            <person name="Wang C.C."/>
            <person name="Dunne R.L."/>
            <person name="Upcroft J.A."/>
            <person name="Upcroft P."/>
            <person name="White O."/>
            <person name="Salzberg S.L."/>
            <person name="Tang P."/>
            <person name="Chiu C.-H."/>
            <person name="Lee Y.-S."/>
            <person name="Embley T.M."/>
            <person name="Coombs G.H."/>
            <person name="Mottram J.C."/>
            <person name="Tachezy J."/>
            <person name="Fraser-Liggett C.M."/>
            <person name="Johnson P.J."/>
        </authorList>
    </citation>
    <scope>NUCLEOTIDE SEQUENCE [LARGE SCALE GENOMIC DNA]</scope>
    <source>
        <strain evidence="3">G3</strain>
    </source>
</reference>
<dbReference type="Proteomes" id="UP000001542">
    <property type="component" value="Unassembled WGS sequence"/>
</dbReference>
<dbReference type="InterPro" id="IPR056750">
    <property type="entry name" value="RRM_ESF1"/>
</dbReference>
<sequence length="398" mass="45943">MSRKQKKDSRFDDLEVEERHPPVDMYGIPNEYAENYVSSSDEEFPDEFKKYEFSSSDEEITTKESTSRLAITGLYWEKVKASDIFAFINYSLSSDDTLNSVSVYLSHYGEEHLEDFKKDDIPDDEPDDVRAAAFRYRQKVLSKCYFAVAEFTDSKSADDAYEQLSRCEFGNTGNFLDLSVIPDDVDFSAFKLRDMAKEVPADWDMPNINAAWNTNTKAEDDWDTNPVERVAAVNSIWEDDLDEDAQNEVASILIGSGSEDDERPTRESLLGTLKALAEEEEEEEEQKEMDDMVFEFVSHAGPDKKKAKKQKEEEVEEEEINEEKKKEEKRQKKKEKKEKKQKQSVDDEEIVDQIMNDDRFKDVIEQSGYGIDATASNFKNDPAMDKLRSKIARQHHGK</sequence>
<feature type="compositionally biased region" description="Basic residues" evidence="1">
    <location>
        <begin position="331"/>
        <end position="342"/>
    </location>
</feature>
<dbReference type="InterPro" id="IPR039754">
    <property type="entry name" value="Esf1"/>
</dbReference>
<evidence type="ECO:0000313" key="3">
    <source>
        <dbReference type="EMBL" id="EAY18548.1"/>
    </source>
</evidence>
<dbReference type="VEuPathDB" id="TrichDB:TVAG_462330"/>
<dbReference type="AlphaFoldDB" id="A2DLU5"/>
<feature type="compositionally biased region" description="Basic and acidic residues" evidence="1">
    <location>
        <begin position="8"/>
        <end position="22"/>
    </location>
</feature>
<dbReference type="RefSeq" id="XP_001579534.1">
    <property type="nucleotide sequence ID" value="XM_001579484.1"/>
</dbReference>
<dbReference type="eggNOG" id="KOG2318">
    <property type="taxonomic scope" value="Eukaryota"/>
</dbReference>
<feature type="region of interest" description="Disordered" evidence="1">
    <location>
        <begin position="373"/>
        <end position="398"/>
    </location>
</feature>
<evidence type="ECO:0000313" key="4">
    <source>
        <dbReference type="Proteomes" id="UP000001542"/>
    </source>
</evidence>
<feature type="region of interest" description="Disordered" evidence="1">
    <location>
        <begin position="1"/>
        <end position="28"/>
    </location>
</feature>
<protein>
    <recommendedName>
        <fullName evidence="2">ESF1 RRM domain-containing protein</fullName>
    </recommendedName>
</protein>
<proteinExistence type="predicted"/>
<feature type="domain" description="ESF1 RRM" evidence="2">
    <location>
        <begin position="66"/>
        <end position="189"/>
    </location>
</feature>
<accession>A2DLU5</accession>
<dbReference type="OrthoDB" id="431825at2759"/>